<feature type="domain" description="Histidine kinase" evidence="10">
    <location>
        <begin position="244"/>
        <end position="456"/>
    </location>
</feature>
<dbReference type="OrthoDB" id="1933776at2"/>
<name>A0A2S6HWN9_9FIRM</name>
<dbReference type="SUPFAM" id="SSF55874">
    <property type="entry name" value="ATPase domain of HSP90 chaperone/DNA topoisomerase II/histidine kinase"/>
    <property type="match status" value="1"/>
</dbReference>
<evidence type="ECO:0000256" key="4">
    <source>
        <dbReference type="ARBA" id="ARBA00022553"/>
    </source>
</evidence>
<dbReference type="InterPro" id="IPR005467">
    <property type="entry name" value="His_kinase_dom"/>
</dbReference>
<dbReference type="PROSITE" id="PS50885">
    <property type="entry name" value="HAMP"/>
    <property type="match status" value="1"/>
</dbReference>
<dbReference type="CDD" id="cd06225">
    <property type="entry name" value="HAMP"/>
    <property type="match status" value="1"/>
</dbReference>
<dbReference type="Gene3D" id="6.10.340.10">
    <property type="match status" value="1"/>
</dbReference>
<dbReference type="SMART" id="SM00387">
    <property type="entry name" value="HATPase_c"/>
    <property type="match status" value="1"/>
</dbReference>
<feature type="transmembrane region" description="Helical" evidence="9">
    <location>
        <begin position="160"/>
        <end position="180"/>
    </location>
</feature>
<sequence>MKRKVMAYFMIIILLTLGLVLTSFGIGVKKYLYQQISDTFEHYAQAVVPVWDGQSDSRPFGLSDFSDQIIKNYTFQGADLELLTRSGQMIQSSTGFYKDRSYWVDSQVPGGKTVYRVEKNGQTKERIMAVYTPLLYEEQVVGILRYTTSLNPVDSTILRIFSYALLTCTAIAAITFFVSLHLGNSIVKPLEDIISLTGKMAEGNYREKIKKQYPYEAGELVTILNHMGDEIGKADQLKNDFISSISHELRTPLTGIKGWVETMREPEGLQEEEMEFGLKIIEHETQRLITMVETLLDFSRYQSDRVTVSFQRLDIEKLVMEAVFQLQKKAEKKEIQLVTSTAFSEVYGDGDKLRQVLLNVIDNSIKFSNEHSTIYVDQKKETDWVTITVRDSGTGIKPEDLSYVTRSFYKGEDQSAGEGIGLSISQKIMELHGGKLEIESEYGTGTTVTIFIPENHSMDCS</sequence>
<keyword evidence="13" id="KW-1185">Reference proteome</keyword>
<dbReference type="PRINTS" id="PR00344">
    <property type="entry name" value="BCTRLSENSOR"/>
</dbReference>
<dbReference type="Pfam" id="PF02518">
    <property type="entry name" value="HATPase_c"/>
    <property type="match status" value="1"/>
</dbReference>
<dbReference type="EC" id="2.7.13.3" evidence="3"/>
<evidence type="ECO:0000313" key="13">
    <source>
        <dbReference type="Proteomes" id="UP000237749"/>
    </source>
</evidence>
<protein>
    <recommendedName>
        <fullName evidence="3">histidine kinase</fullName>
        <ecNumber evidence="3">2.7.13.3</ecNumber>
    </recommendedName>
</protein>
<proteinExistence type="predicted"/>
<evidence type="ECO:0000259" key="10">
    <source>
        <dbReference type="PROSITE" id="PS50109"/>
    </source>
</evidence>
<dbReference type="GO" id="GO:0000155">
    <property type="term" value="F:phosphorelay sensor kinase activity"/>
    <property type="evidence" value="ECO:0007669"/>
    <property type="project" value="InterPro"/>
</dbReference>
<dbReference type="PANTHER" id="PTHR43547">
    <property type="entry name" value="TWO-COMPONENT HISTIDINE KINASE"/>
    <property type="match status" value="1"/>
</dbReference>
<dbReference type="RefSeq" id="WP_104434868.1">
    <property type="nucleotide sequence ID" value="NZ_PTJA01000002.1"/>
</dbReference>
<dbReference type="Gene3D" id="1.10.287.130">
    <property type="match status" value="1"/>
</dbReference>
<evidence type="ECO:0000256" key="7">
    <source>
        <dbReference type="ARBA" id="ARBA00023012"/>
    </source>
</evidence>
<dbReference type="InterPro" id="IPR003660">
    <property type="entry name" value="HAMP_dom"/>
</dbReference>
<keyword evidence="6 12" id="KW-0418">Kinase</keyword>
<dbReference type="SMART" id="SM00304">
    <property type="entry name" value="HAMP"/>
    <property type="match status" value="1"/>
</dbReference>
<evidence type="ECO:0000256" key="9">
    <source>
        <dbReference type="SAM" id="Phobius"/>
    </source>
</evidence>
<keyword evidence="4" id="KW-0597">Phosphoprotein</keyword>
<evidence type="ECO:0000256" key="1">
    <source>
        <dbReference type="ARBA" id="ARBA00000085"/>
    </source>
</evidence>
<evidence type="ECO:0000256" key="8">
    <source>
        <dbReference type="ARBA" id="ARBA00023136"/>
    </source>
</evidence>
<organism evidence="12 13">
    <name type="scientific">Lacrimispora xylanisolvens</name>
    <dbReference type="NCBI Taxonomy" id="384636"/>
    <lineage>
        <taxon>Bacteria</taxon>
        <taxon>Bacillati</taxon>
        <taxon>Bacillota</taxon>
        <taxon>Clostridia</taxon>
        <taxon>Lachnospirales</taxon>
        <taxon>Lachnospiraceae</taxon>
        <taxon>Lacrimispora</taxon>
    </lineage>
</organism>
<dbReference type="AlphaFoldDB" id="A0A2S6HWN9"/>
<dbReference type="FunFam" id="3.30.565.10:FF:000006">
    <property type="entry name" value="Sensor histidine kinase WalK"/>
    <property type="match status" value="1"/>
</dbReference>
<feature type="domain" description="HAMP" evidence="11">
    <location>
        <begin position="184"/>
        <end position="236"/>
    </location>
</feature>
<dbReference type="Pfam" id="PF00672">
    <property type="entry name" value="HAMP"/>
    <property type="match status" value="1"/>
</dbReference>
<keyword evidence="9" id="KW-1133">Transmembrane helix</keyword>
<dbReference type="EMBL" id="PTJA01000002">
    <property type="protein sequence ID" value="PPK82424.1"/>
    <property type="molecule type" value="Genomic_DNA"/>
</dbReference>
<dbReference type="InterPro" id="IPR004358">
    <property type="entry name" value="Sig_transdc_His_kin-like_C"/>
</dbReference>
<dbReference type="Pfam" id="PF00512">
    <property type="entry name" value="HisKA"/>
    <property type="match status" value="1"/>
</dbReference>
<dbReference type="SUPFAM" id="SSF158472">
    <property type="entry name" value="HAMP domain-like"/>
    <property type="match status" value="1"/>
</dbReference>
<evidence type="ECO:0000256" key="2">
    <source>
        <dbReference type="ARBA" id="ARBA00004370"/>
    </source>
</evidence>
<keyword evidence="8 9" id="KW-0472">Membrane</keyword>
<dbReference type="Gene3D" id="3.30.565.10">
    <property type="entry name" value="Histidine kinase-like ATPase, C-terminal domain"/>
    <property type="match status" value="1"/>
</dbReference>
<evidence type="ECO:0000313" key="12">
    <source>
        <dbReference type="EMBL" id="PPK82424.1"/>
    </source>
</evidence>
<dbReference type="InterPro" id="IPR003594">
    <property type="entry name" value="HATPase_dom"/>
</dbReference>
<dbReference type="InterPro" id="IPR036097">
    <property type="entry name" value="HisK_dim/P_sf"/>
</dbReference>
<dbReference type="PROSITE" id="PS50109">
    <property type="entry name" value="HIS_KIN"/>
    <property type="match status" value="1"/>
</dbReference>
<comment type="subcellular location">
    <subcellularLocation>
        <location evidence="2">Membrane</location>
    </subcellularLocation>
</comment>
<keyword evidence="7" id="KW-0902">Two-component regulatory system</keyword>
<keyword evidence="5" id="KW-0808">Transferase</keyword>
<dbReference type="FunFam" id="1.10.287.130:FF:000001">
    <property type="entry name" value="Two-component sensor histidine kinase"/>
    <property type="match status" value="1"/>
</dbReference>
<dbReference type="SMART" id="SM00388">
    <property type="entry name" value="HisKA"/>
    <property type="match status" value="1"/>
</dbReference>
<gene>
    <name evidence="12" type="ORF">BXY41_102112</name>
</gene>
<evidence type="ECO:0000256" key="3">
    <source>
        <dbReference type="ARBA" id="ARBA00012438"/>
    </source>
</evidence>
<evidence type="ECO:0000256" key="6">
    <source>
        <dbReference type="ARBA" id="ARBA00022777"/>
    </source>
</evidence>
<reference evidence="12 13" key="1">
    <citation type="submission" date="2018-02" db="EMBL/GenBank/DDBJ databases">
        <title>Genomic Encyclopedia of Archaeal and Bacterial Type Strains, Phase II (KMG-II): from individual species to whole genera.</title>
        <authorList>
            <person name="Goeker M."/>
        </authorList>
    </citation>
    <scope>NUCLEOTIDE SEQUENCE [LARGE SCALE GENOMIC DNA]</scope>
    <source>
        <strain evidence="12 13">DSM 3808</strain>
    </source>
</reference>
<dbReference type="SUPFAM" id="SSF47384">
    <property type="entry name" value="Homodimeric domain of signal transducing histidine kinase"/>
    <property type="match status" value="1"/>
</dbReference>
<evidence type="ECO:0000259" key="11">
    <source>
        <dbReference type="PROSITE" id="PS50885"/>
    </source>
</evidence>
<comment type="catalytic activity">
    <reaction evidence="1">
        <text>ATP + protein L-histidine = ADP + protein N-phospho-L-histidine.</text>
        <dbReference type="EC" id="2.7.13.3"/>
    </reaction>
</comment>
<evidence type="ECO:0000256" key="5">
    <source>
        <dbReference type="ARBA" id="ARBA00022679"/>
    </source>
</evidence>
<dbReference type="GO" id="GO:0016020">
    <property type="term" value="C:membrane"/>
    <property type="evidence" value="ECO:0007669"/>
    <property type="project" value="UniProtKB-SubCell"/>
</dbReference>
<accession>A0A2S6HWN9</accession>
<dbReference type="Proteomes" id="UP000237749">
    <property type="component" value="Unassembled WGS sequence"/>
</dbReference>
<dbReference type="InterPro" id="IPR003661">
    <property type="entry name" value="HisK_dim/P_dom"/>
</dbReference>
<dbReference type="CDD" id="cd00082">
    <property type="entry name" value="HisKA"/>
    <property type="match status" value="1"/>
</dbReference>
<keyword evidence="9" id="KW-0812">Transmembrane</keyword>
<dbReference type="PANTHER" id="PTHR43547:SF2">
    <property type="entry name" value="HYBRID SIGNAL TRANSDUCTION HISTIDINE KINASE C"/>
    <property type="match status" value="1"/>
</dbReference>
<comment type="caution">
    <text evidence="12">The sequence shown here is derived from an EMBL/GenBank/DDBJ whole genome shotgun (WGS) entry which is preliminary data.</text>
</comment>
<dbReference type="InterPro" id="IPR036890">
    <property type="entry name" value="HATPase_C_sf"/>
</dbReference>